<evidence type="ECO:0000256" key="2">
    <source>
        <dbReference type="ARBA" id="ARBA00022643"/>
    </source>
</evidence>
<protein>
    <submittedName>
        <fullName evidence="4">NADPH-dependent FMN reductase</fullName>
        <ecNumber evidence="4">1.-.-.-</ecNumber>
    </submittedName>
</protein>
<evidence type="ECO:0000313" key="5">
    <source>
        <dbReference type="Proteomes" id="UP001596425"/>
    </source>
</evidence>
<comment type="cofactor">
    <cofactor evidence="1">
        <name>FMN</name>
        <dbReference type="ChEBI" id="CHEBI:58210"/>
    </cofactor>
</comment>
<keyword evidence="4" id="KW-0560">Oxidoreductase</keyword>
<dbReference type="InterPro" id="IPR005025">
    <property type="entry name" value="FMN_Rdtase-like_dom"/>
</dbReference>
<dbReference type="GO" id="GO:0016491">
    <property type="term" value="F:oxidoreductase activity"/>
    <property type="evidence" value="ECO:0007669"/>
    <property type="project" value="UniProtKB-KW"/>
</dbReference>
<dbReference type="EMBL" id="JBHSVR010000001">
    <property type="protein sequence ID" value="MFC6633725.1"/>
    <property type="molecule type" value="Genomic_DNA"/>
</dbReference>
<proteinExistence type="predicted"/>
<name>A0ABW1YM11_9GAMM</name>
<comment type="caution">
    <text evidence="4">The sequence shown here is derived from an EMBL/GenBank/DDBJ whole genome shotgun (WGS) entry which is preliminary data.</text>
</comment>
<dbReference type="InterPro" id="IPR050712">
    <property type="entry name" value="NAD(P)H-dep_reductase"/>
</dbReference>
<organism evidence="4 5">
    <name type="scientific">Microbulbifer taiwanensis</name>
    <dbReference type="NCBI Taxonomy" id="986746"/>
    <lineage>
        <taxon>Bacteria</taxon>
        <taxon>Pseudomonadati</taxon>
        <taxon>Pseudomonadota</taxon>
        <taxon>Gammaproteobacteria</taxon>
        <taxon>Cellvibrionales</taxon>
        <taxon>Microbulbiferaceae</taxon>
        <taxon>Microbulbifer</taxon>
    </lineage>
</organism>
<dbReference type="Gene3D" id="3.40.50.360">
    <property type="match status" value="1"/>
</dbReference>
<dbReference type="PANTHER" id="PTHR30543">
    <property type="entry name" value="CHROMATE REDUCTASE"/>
    <property type="match status" value="1"/>
</dbReference>
<evidence type="ECO:0000259" key="3">
    <source>
        <dbReference type="Pfam" id="PF03358"/>
    </source>
</evidence>
<evidence type="ECO:0000256" key="1">
    <source>
        <dbReference type="ARBA" id="ARBA00001917"/>
    </source>
</evidence>
<dbReference type="EC" id="1.-.-.-" evidence="4"/>
<dbReference type="InterPro" id="IPR029039">
    <property type="entry name" value="Flavoprotein-like_sf"/>
</dbReference>
<keyword evidence="2" id="KW-0285">Flavoprotein</keyword>
<dbReference type="Pfam" id="PF03358">
    <property type="entry name" value="FMN_red"/>
    <property type="match status" value="1"/>
</dbReference>
<dbReference type="SUPFAM" id="SSF52218">
    <property type="entry name" value="Flavoproteins"/>
    <property type="match status" value="1"/>
</dbReference>
<sequence length="185" mass="20044">MKVLAIAATNSRKSINKALLGYAAKLLEETAEVEVLDINDFPLPIYSADLEEEEGIPEPAQRFLARIARANALLISYAEHNGGHAVAYKNLFDWASRHNRNVYQGRPIVMLATSPGPGGASSVLSASVNSAHFFDGDVVASLSVPSFYDNFDMDRAEISNASIRRQLIETLEPLAKTGRVLATAV</sequence>
<dbReference type="Proteomes" id="UP001596425">
    <property type="component" value="Unassembled WGS sequence"/>
</dbReference>
<keyword evidence="5" id="KW-1185">Reference proteome</keyword>
<accession>A0ABW1YM11</accession>
<dbReference type="PANTHER" id="PTHR30543:SF21">
    <property type="entry name" value="NAD(P)H-DEPENDENT FMN REDUCTASE LOT6"/>
    <property type="match status" value="1"/>
</dbReference>
<reference evidence="5" key="1">
    <citation type="journal article" date="2019" name="Int. J. Syst. Evol. Microbiol.">
        <title>The Global Catalogue of Microorganisms (GCM) 10K type strain sequencing project: providing services to taxonomists for standard genome sequencing and annotation.</title>
        <authorList>
            <consortium name="The Broad Institute Genomics Platform"/>
            <consortium name="The Broad Institute Genome Sequencing Center for Infectious Disease"/>
            <person name="Wu L."/>
            <person name="Ma J."/>
        </authorList>
    </citation>
    <scope>NUCLEOTIDE SEQUENCE [LARGE SCALE GENOMIC DNA]</scope>
    <source>
        <strain evidence="5">CGMCC 1.13718</strain>
    </source>
</reference>
<feature type="domain" description="NADPH-dependent FMN reductase-like" evidence="3">
    <location>
        <begin position="1"/>
        <end position="141"/>
    </location>
</feature>
<keyword evidence="2" id="KW-0288">FMN</keyword>
<gene>
    <name evidence="4" type="ORF">ACFQBM_10550</name>
</gene>
<dbReference type="RefSeq" id="WP_193190848.1">
    <property type="nucleotide sequence ID" value="NZ_JACZFR010000015.1"/>
</dbReference>
<evidence type="ECO:0000313" key="4">
    <source>
        <dbReference type="EMBL" id="MFC6633725.1"/>
    </source>
</evidence>